<feature type="transmembrane region" description="Helical" evidence="1">
    <location>
        <begin position="12"/>
        <end position="30"/>
    </location>
</feature>
<keyword evidence="3" id="KW-0012">Acyltransferase</keyword>
<dbReference type="Proteomes" id="UP000237921">
    <property type="component" value="Chromosome"/>
</dbReference>
<dbReference type="AlphaFoldDB" id="A0A2L1VKC3"/>
<keyword evidence="1" id="KW-0812">Transmembrane</keyword>
<feature type="transmembrane region" description="Helical" evidence="1">
    <location>
        <begin position="66"/>
        <end position="87"/>
    </location>
</feature>
<accession>A0A2L1VKC3</accession>
<feature type="transmembrane region" description="Helical" evidence="1">
    <location>
        <begin position="261"/>
        <end position="280"/>
    </location>
</feature>
<evidence type="ECO:0000259" key="2">
    <source>
        <dbReference type="Pfam" id="PF01757"/>
    </source>
</evidence>
<feature type="transmembrane region" description="Helical" evidence="1">
    <location>
        <begin position="131"/>
        <end position="150"/>
    </location>
</feature>
<keyword evidence="3" id="KW-0808">Transferase</keyword>
<dbReference type="InterPro" id="IPR002656">
    <property type="entry name" value="Acyl_transf_3_dom"/>
</dbReference>
<name>A0A2L1VKC3_ACINO</name>
<dbReference type="InterPro" id="IPR052734">
    <property type="entry name" value="Nod_factor_acetyltransferase"/>
</dbReference>
<keyword evidence="1" id="KW-1133">Transmembrane helix</keyword>
<dbReference type="EMBL" id="CP014019">
    <property type="protein sequence ID" value="AVF45624.1"/>
    <property type="molecule type" value="Genomic_DNA"/>
</dbReference>
<feature type="transmembrane region" description="Helical" evidence="1">
    <location>
        <begin position="286"/>
        <end position="307"/>
    </location>
</feature>
<feature type="transmembrane region" description="Helical" evidence="1">
    <location>
        <begin position="186"/>
        <end position="206"/>
    </location>
</feature>
<feature type="transmembrane region" description="Helical" evidence="1">
    <location>
        <begin position="156"/>
        <end position="174"/>
    </location>
</feature>
<organism evidence="3 4">
    <name type="scientific">Acinetobacter nosocomialis</name>
    <dbReference type="NCBI Taxonomy" id="106654"/>
    <lineage>
        <taxon>Bacteria</taxon>
        <taxon>Pseudomonadati</taxon>
        <taxon>Pseudomonadota</taxon>
        <taxon>Gammaproteobacteria</taxon>
        <taxon>Moraxellales</taxon>
        <taxon>Moraxellaceae</taxon>
        <taxon>Acinetobacter</taxon>
        <taxon>Acinetobacter calcoaceticus/baumannii complex</taxon>
    </lineage>
</organism>
<proteinExistence type="predicted"/>
<gene>
    <name evidence="3" type="ORF">AL533_15240</name>
</gene>
<feature type="transmembrane region" description="Helical" evidence="1">
    <location>
        <begin position="107"/>
        <end position="124"/>
    </location>
</feature>
<sequence length="336" mass="39104">MRNLHIDVTKGILIFLVVLGHYLERLIGWNESLNQAILGSIYFVHMPAFIFISGMFFKEEKILEKLIYFLSLYLPFQFLFQLLDAFYNGSLWTGTFHLVWFAKPYWVLWYLFGMGAWTVLAFFLKKTAYPVLFSIVLALLVGCSPINNYSYSMGRIFVFLPFFIAGSIYGKTIFQYISQLPYAKLFAVITLLIITAVADISHYSYYWLFGSLSYFQLHVDLWQGMLIRSVIMLLSTMGVLSLFVLTQNFKRPWIGLGQKTLPVYILHGFIIIVLTHQLSFKYSVEINIFISLVLAILTCMVLQLQLFERLIGLISFFIYRPFIKLLELLKPKKGFN</sequence>
<evidence type="ECO:0000313" key="3">
    <source>
        <dbReference type="EMBL" id="AVF45624.1"/>
    </source>
</evidence>
<reference evidence="4" key="1">
    <citation type="submission" date="2017-12" db="EMBL/GenBank/DDBJ databases">
        <title>FDA dAtabase for Regulatory Grade micrObial Sequences (FDA-ARGOS): Supporting development and validation of Infectious Disease Dx tests.</title>
        <authorList>
            <person name="Hoffmann M."/>
            <person name="Allard M."/>
            <person name="Evans P."/>
            <person name="Brown E."/>
            <person name="Tallon L."/>
            <person name="Sadzewicz L."/>
            <person name="Sengamalay N."/>
            <person name="Ott S."/>
            <person name="Godinez A."/>
            <person name="Nagaraj S."/>
            <person name="Vavikolanu K."/>
            <person name="Aluvathingal J."/>
            <person name="Nadendla S."/>
            <person name="Sichtig H."/>
        </authorList>
    </citation>
    <scope>NUCLEOTIDE SEQUENCE [LARGE SCALE GENOMIC DNA]</scope>
    <source>
        <strain evidence="4">FDAARGOS_129</strain>
    </source>
</reference>
<dbReference type="GO" id="GO:0016747">
    <property type="term" value="F:acyltransferase activity, transferring groups other than amino-acyl groups"/>
    <property type="evidence" value="ECO:0007669"/>
    <property type="project" value="InterPro"/>
</dbReference>
<protein>
    <submittedName>
        <fullName evidence="3">Acyltransferase</fullName>
    </submittedName>
</protein>
<feature type="transmembrane region" description="Helical" evidence="1">
    <location>
        <begin position="36"/>
        <end position="57"/>
    </location>
</feature>
<dbReference type="RefSeq" id="WP_083009278.1">
    <property type="nucleotide sequence ID" value="NZ_BKRJ01000002.1"/>
</dbReference>
<dbReference type="Pfam" id="PF01757">
    <property type="entry name" value="Acyl_transf_3"/>
    <property type="match status" value="1"/>
</dbReference>
<feature type="transmembrane region" description="Helical" evidence="1">
    <location>
        <begin position="226"/>
        <end position="249"/>
    </location>
</feature>
<keyword evidence="1" id="KW-0472">Membrane</keyword>
<dbReference type="PANTHER" id="PTHR37312:SF1">
    <property type="entry name" value="MEMBRANE-BOUND ACYLTRANSFERASE YKRP-RELATED"/>
    <property type="match status" value="1"/>
</dbReference>
<feature type="domain" description="Acyltransferase 3" evidence="2">
    <location>
        <begin position="6"/>
        <end position="301"/>
    </location>
</feature>
<dbReference type="PANTHER" id="PTHR37312">
    <property type="entry name" value="MEMBRANE-BOUND ACYLTRANSFERASE YKRP-RELATED"/>
    <property type="match status" value="1"/>
</dbReference>
<evidence type="ECO:0000256" key="1">
    <source>
        <dbReference type="SAM" id="Phobius"/>
    </source>
</evidence>
<evidence type="ECO:0000313" key="4">
    <source>
        <dbReference type="Proteomes" id="UP000237921"/>
    </source>
</evidence>